<comment type="caution">
    <text evidence="3">The sequence shown here is derived from an EMBL/GenBank/DDBJ whole genome shotgun (WGS) entry which is preliminary data.</text>
</comment>
<name>A0ABT3WX27_9BACL</name>
<accession>A0ABT3WX27</accession>
<dbReference type="CDD" id="cd00093">
    <property type="entry name" value="HTH_XRE"/>
    <property type="match status" value="1"/>
</dbReference>
<keyword evidence="1" id="KW-0238">DNA-binding</keyword>
<evidence type="ECO:0000313" key="4">
    <source>
        <dbReference type="Proteomes" id="UP001208017"/>
    </source>
</evidence>
<organism evidence="3 4">
    <name type="scientific">Tumebacillus lacus</name>
    <dbReference type="NCBI Taxonomy" id="2995335"/>
    <lineage>
        <taxon>Bacteria</taxon>
        <taxon>Bacillati</taxon>
        <taxon>Bacillota</taxon>
        <taxon>Bacilli</taxon>
        <taxon>Bacillales</taxon>
        <taxon>Alicyclobacillaceae</taxon>
        <taxon>Tumebacillus</taxon>
    </lineage>
</organism>
<dbReference type="SUPFAM" id="SSF47413">
    <property type="entry name" value="lambda repressor-like DNA-binding domains"/>
    <property type="match status" value="1"/>
</dbReference>
<dbReference type="PANTHER" id="PTHR46797:SF2">
    <property type="entry name" value="TRANSCRIPTIONAL REGULATOR"/>
    <property type="match status" value="1"/>
</dbReference>
<dbReference type="InterPro" id="IPR011990">
    <property type="entry name" value="TPR-like_helical_dom_sf"/>
</dbReference>
<gene>
    <name evidence="3" type="ORF">OS242_04440</name>
</gene>
<dbReference type="SUPFAM" id="SSF48452">
    <property type="entry name" value="TPR-like"/>
    <property type="match status" value="2"/>
</dbReference>
<proteinExistence type="predicted"/>
<reference evidence="3 4" key="1">
    <citation type="submission" date="2022-11" db="EMBL/GenBank/DDBJ databases">
        <title>Study of microbial diversity in lake waters.</title>
        <authorList>
            <person name="Zhang J."/>
        </authorList>
    </citation>
    <scope>NUCLEOTIDE SEQUENCE [LARGE SCALE GENOMIC DNA]</scope>
    <source>
        <strain evidence="3 4">DT12</strain>
    </source>
</reference>
<dbReference type="SMART" id="SM00530">
    <property type="entry name" value="HTH_XRE"/>
    <property type="match status" value="1"/>
</dbReference>
<dbReference type="RefSeq" id="WP_267150450.1">
    <property type="nucleotide sequence ID" value="NZ_JAPMLT010000002.1"/>
</dbReference>
<keyword evidence="4" id="KW-1185">Reference proteome</keyword>
<dbReference type="Pfam" id="PF13181">
    <property type="entry name" value="TPR_8"/>
    <property type="match status" value="1"/>
</dbReference>
<dbReference type="Pfam" id="PF01381">
    <property type="entry name" value="HTH_3"/>
    <property type="match status" value="1"/>
</dbReference>
<dbReference type="Proteomes" id="UP001208017">
    <property type="component" value="Unassembled WGS sequence"/>
</dbReference>
<dbReference type="PANTHER" id="PTHR46797">
    <property type="entry name" value="HTH-TYPE TRANSCRIPTIONAL REGULATOR"/>
    <property type="match status" value="1"/>
</dbReference>
<evidence type="ECO:0000256" key="1">
    <source>
        <dbReference type="ARBA" id="ARBA00023125"/>
    </source>
</evidence>
<dbReference type="SMART" id="SM00028">
    <property type="entry name" value="TPR"/>
    <property type="match status" value="4"/>
</dbReference>
<feature type="domain" description="HTH cro/C1-type" evidence="2">
    <location>
        <begin position="29"/>
        <end position="82"/>
    </location>
</feature>
<dbReference type="InterPro" id="IPR001387">
    <property type="entry name" value="Cro/C1-type_HTH"/>
</dbReference>
<dbReference type="EMBL" id="JAPMLT010000002">
    <property type="protein sequence ID" value="MCX7569199.1"/>
    <property type="molecule type" value="Genomic_DNA"/>
</dbReference>
<evidence type="ECO:0000259" key="2">
    <source>
        <dbReference type="PROSITE" id="PS50943"/>
    </source>
</evidence>
<dbReference type="InterPro" id="IPR050807">
    <property type="entry name" value="TransReg_Diox_bact_type"/>
</dbReference>
<protein>
    <submittedName>
        <fullName evidence="3">Helix-turn-helix transcriptional regulator</fullName>
    </submittedName>
</protein>
<sequence>MLTIEKPKTLYKGGTKATGLKSVQVGEKVRYHRLQRGLSQQELADGLCSVQLISAIERGTNNPRVKTLEMIADRLNVPLKEIYQPDEDEFPNRVKLQLVEAYMKRGEYEAAQLALSQLDDRDDLVEIERQFHALLQGELYNKIGKAQEACDLLDGLIDTLEIRKNADDEFRCKAYNQLGTSYFSMRDFTKAYAAYMRGYQSSLRLSTFDMTAASVTYNLAITCNELGINDEARQYLEMASKYYESVSDLRKLADVYFSSAIATHDSEFLLKAKNIYESLECFSMLQVVRQFQAYHFDVKDSYLSAVDTLLDIGCEFEKLNEHERALFTYSRTVLLCVDNDDSIRATDAFTLATRKFHEIGNETGQYTPYYYFARAKYNFSRQSYDQCLQSAEKASMLYGKMGMKTDKSKALDLIVQVYKQQGNYREALEVSLMINELLRYEGRK</sequence>
<dbReference type="InterPro" id="IPR010982">
    <property type="entry name" value="Lambda_DNA-bd_dom_sf"/>
</dbReference>
<evidence type="ECO:0000313" key="3">
    <source>
        <dbReference type="EMBL" id="MCX7569199.1"/>
    </source>
</evidence>
<dbReference type="InterPro" id="IPR019734">
    <property type="entry name" value="TPR_rpt"/>
</dbReference>
<dbReference type="PROSITE" id="PS50943">
    <property type="entry name" value="HTH_CROC1"/>
    <property type="match status" value="1"/>
</dbReference>
<dbReference type="Gene3D" id="1.25.40.10">
    <property type="entry name" value="Tetratricopeptide repeat domain"/>
    <property type="match status" value="2"/>
</dbReference>